<keyword evidence="2" id="KW-0813">Transport</keyword>
<evidence type="ECO:0000256" key="1">
    <source>
        <dbReference type="ARBA" id="ARBA00004496"/>
    </source>
</evidence>
<feature type="domain" description="Fibronectin type-III" evidence="10">
    <location>
        <begin position="267"/>
        <end position="369"/>
    </location>
</feature>
<proteinExistence type="predicted"/>
<keyword evidence="4" id="KW-0677">Repeat</keyword>
<keyword evidence="7" id="KW-0812">Transmembrane</keyword>
<dbReference type="SMART" id="SM00060">
    <property type="entry name" value="FN3"/>
    <property type="match status" value="3"/>
</dbReference>
<comment type="subcellular location">
    <subcellularLocation>
        <location evidence="1">Cytoplasm</location>
    </subcellularLocation>
</comment>
<reference evidence="11 12" key="1">
    <citation type="journal article" date="2021" name="Sci. Rep.">
        <title>Chromosome anchoring in Senegalese sole (Solea senegalensis) reveals sex-associated markers and genome rearrangements in flatfish.</title>
        <authorList>
            <person name="Guerrero-Cozar I."/>
            <person name="Gomez-Garrido J."/>
            <person name="Berbel C."/>
            <person name="Martinez-Blanch J.F."/>
            <person name="Alioto T."/>
            <person name="Claros M.G."/>
            <person name="Gagnaire P.A."/>
            <person name="Manchado M."/>
        </authorList>
    </citation>
    <scope>NUCLEOTIDE SEQUENCE [LARGE SCALE GENOMIC DNA]</scope>
    <source>
        <strain evidence="11">Sse05_10M</strain>
    </source>
</reference>
<feature type="compositionally biased region" description="Acidic residues" evidence="6">
    <location>
        <begin position="1221"/>
        <end position="1236"/>
    </location>
</feature>
<dbReference type="InterPro" id="IPR040122">
    <property type="entry name" value="Importin_beta"/>
</dbReference>
<dbReference type="Pfam" id="PF13513">
    <property type="entry name" value="HEAT_EZ"/>
    <property type="match status" value="1"/>
</dbReference>
<feature type="region of interest" description="Disordered" evidence="6">
    <location>
        <begin position="790"/>
        <end position="840"/>
    </location>
</feature>
<dbReference type="Pfam" id="PF00041">
    <property type="entry name" value="fn3"/>
    <property type="match status" value="1"/>
</dbReference>
<evidence type="ECO:0000256" key="3">
    <source>
        <dbReference type="ARBA" id="ARBA00022490"/>
    </source>
</evidence>
<evidence type="ECO:0000313" key="11">
    <source>
        <dbReference type="EMBL" id="KAG7505987.1"/>
    </source>
</evidence>
<dbReference type="CDD" id="cd00063">
    <property type="entry name" value="FN3"/>
    <property type="match status" value="1"/>
</dbReference>
<feature type="transmembrane region" description="Helical" evidence="7">
    <location>
        <begin position="672"/>
        <end position="694"/>
    </location>
</feature>
<dbReference type="PANTHER" id="PTHR10527">
    <property type="entry name" value="IMPORTIN BETA"/>
    <property type="match status" value="1"/>
</dbReference>
<dbReference type="Proteomes" id="UP000693946">
    <property type="component" value="Linkage Group LG19"/>
</dbReference>
<dbReference type="InterPro" id="IPR003961">
    <property type="entry name" value="FN3_dom"/>
</dbReference>
<feature type="domain" description="Importin N-terminal" evidence="9">
    <location>
        <begin position="901"/>
        <end position="969"/>
    </location>
</feature>
<feature type="compositionally biased region" description="Acidic residues" evidence="6">
    <location>
        <begin position="813"/>
        <end position="824"/>
    </location>
</feature>
<dbReference type="CDD" id="cd04365">
    <property type="entry name" value="IlGF_relaxin_like"/>
    <property type="match status" value="1"/>
</dbReference>
<dbReference type="SMART" id="SM00913">
    <property type="entry name" value="IBN_N"/>
    <property type="match status" value="1"/>
</dbReference>
<evidence type="ECO:0000256" key="6">
    <source>
        <dbReference type="SAM" id="MobiDB-lite"/>
    </source>
</evidence>
<keyword evidence="8" id="KW-0732">Signal</keyword>
<gene>
    <name evidence="11" type="ORF">JOB18_044388</name>
</gene>
<dbReference type="GO" id="GO:0006606">
    <property type="term" value="P:protein import into nucleus"/>
    <property type="evidence" value="ECO:0007669"/>
    <property type="project" value="InterPro"/>
</dbReference>
<feature type="compositionally biased region" description="Basic and acidic residues" evidence="6">
    <location>
        <begin position="790"/>
        <end position="812"/>
    </location>
</feature>
<dbReference type="EMBL" id="JAGKHQ010000011">
    <property type="protein sequence ID" value="KAG7505987.1"/>
    <property type="molecule type" value="Genomic_DNA"/>
</dbReference>
<keyword evidence="12" id="KW-1185">Reference proteome</keyword>
<evidence type="ECO:0000256" key="4">
    <source>
        <dbReference type="ARBA" id="ARBA00022737"/>
    </source>
</evidence>
<dbReference type="Pfam" id="PF03810">
    <property type="entry name" value="IBN_N"/>
    <property type="match status" value="1"/>
</dbReference>
<feature type="region of interest" description="Disordered" evidence="6">
    <location>
        <begin position="1214"/>
        <end position="1236"/>
    </location>
</feature>
<sequence length="1770" mass="199052">MWKAAVLAVCLLVAGVQPMEDPAYGVKLCGREFIRAVIFTCGGSRWRRSLRSADVPEDPFSSHQDESSEGFGQNSLESLLQRNRDLRFATRDNQEGTFSRPTRSFITEEILEALRKADRKGRDVVVGLSNACCKWGCSKSTSGLCSNVMAILRKRWILSILLLYLLTDCFAAAGPPARPLRPECCMPCNEKSCSVNIHCTWDQGPDPHIPTTYILHWEPTDSAEEEQPTSSNSSSRVIDREHFYYHEELRVWVEAKNQHGSVHSEENVFNISDIIKPPPPAITLRQLEPLEIEWRSICSDLHYSMGNCDVRNRIETNNVWPKHEGGFLHTYTIDSPLPGTVYEFQVRCACSIGLMSNWSTIHRIRSAEKAPLGELNIWTYCGSSPASFDCALSWKKLPLSHARGVIVGYEVRLYYNNGTATLVNVSTAEPRGQLFCSDVQCHLPASLKDVSSVCVSAFNARGATVPSHLIMPTPAKNENEHALDLKMNEENLTVSWDQPLSHTLNEYVVQYKQVGCPPGQGFDWVKVDSSQETVFFKGNFKKYTPYQVSLFSLSHDKNVRHLSSVIGYSLEGTPSSVPLFKVSSIAATQVTLFWECVPLSMQNGQIQYYQLGTDEQNVYNVSASSQCENGTFELKHLHPGQEYKVWIRAVTGAGSGANTTARFSTRKQHDHYVYVIPTLLASFVLVIICILILLRCFRAKTCQHVASCLCEKVPDPGNSQIFRHMKLQINDPLAWICLPMYEQHPTISVLEVVKNQINLKKTSDVDEITWTAARDGCSYKDCQDKQIQDAVTKERDRTDHRCEREEYSKMVDSDEEGDREEDKDDCSSSSNKEQFTSGYEKHFMPTALELQNEGEKSGPVQKNPPFNSTLMEWQPDEQGLQQVLQLLKDSQSPNTVTQRAVQQKLEQLNQFPDFNNYLIFVLTRLKTEDEPTRSLSGLILKNNVKAHYQNFPPAVAVFIKQECLNHIGDPSPLIRATIGILITTIASKGELQTWPELLPQLCNLLNSEDYNTCEGSFGALQKICEDSSELLDSDALDRPLNIMIPKFLQFFKHCSPKIRSHAIACVNQFIIGRAQALMDNIDTFIESLFVLAADEDPEVRKNVCRALVMLLEVRIDRLIPHMHSIIQYMLQRTQDPDENVSLEACEFWLTLAEQPICQEMLSGHLVQLIPILVNGMKYSEIDIILLKGDVEEDEAVPDSDQDIKPRFHKSRTVTLQHGGGEGEDGEDIEDDDDDDDDTLSDWNLRKCSAAALDVLANVFRDDLLPHLLPLLKDLLFSPEWVIKESGILVLGAIAEGCMQGMVPYLPELMPHLIQCLCDKKALVRSIACWTLSRYAHWVVSQPPDSCLKPLMTELLKRILDSNKRVQEAACSAFATLEEEACTELVPYLSFILDTLVFAFGKYQHKNLLILYDAIGTLADSVGHHLNQPEYIQKLMPPLIAKWNELKDEDKDLFPLLECLSSVATALQSGFLPYCEPVYQRCVTLVQKTLAQAMMYNQHPDQYESPDKDFMIVALDLLSGLAEGLGSNVEQLVARSNIMTLLFQCMQDTMPEVRQSSFALLGDLTKACFIHVKPCIAEFMPILGLNLNPEFISVCNNATWAIGEIAMQMGAEMQSYVGMVLPHLVEIINRPNTPKTLLENTAITIGRLGYICPQEVAPQLQQFIRPWCSSLRNIRDNEEKDSAFRGICVMIGVNPGGVVQDFIFFCDAVASWVNPKDDLRDMFYKILHGFKDQDTGLLGYCKGGLLGSHGTAEIVGRNESWRDVTDPLTSG</sequence>
<protein>
    <submittedName>
        <fullName evidence="11">Transportin-2-like isoform X1</fullName>
    </submittedName>
</protein>
<feature type="signal peptide" evidence="8">
    <location>
        <begin position="1"/>
        <end position="18"/>
    </location>
</feature>
<keyword evidence="3" id="KW-0963">Cytoplasm</keyword>
<evidence type="ECO:0000259" key="10">
    <source>
        <dbReference type="PROSITE" id="PS50853"/>
    </source>
</evidence>
<keyword evidence="7" id="KW-0472">Membrane</keyword>
<keyword evidence="7" id="KW-1133">Transmembrane helix</keyword>
<dbReference type="SMART" id="SM00078">
    <property type="entry name" value="IlGF"/>
    <property type="match status" value="1"/>
</dbReference>
<feature type="domain" description="Fibronectin type-III" evidence="10">
    <location>
        <begin position="573"/>
        <end position="670"/>
    </location>
</feature>
<dbReference type="GO" id="GO:0031267">
    <property type="term" value="F:small GTPase binding"/>
    <property type="evidence" value="ECO:0007669"/>
    <property type="project" value="InterPro"/>
</dbReference>
<evidence type="ECO:0000256" key="2">
    <source>
        <dbReference type="ARBA" id="ARBA00022448"/>
    </source>
</evidence>
<dbReference type="PROSITE" id="PS50166">
    <property type="entry name" value="IMPORTIN_B_NT"/>
    <property type="match status" value="1"/>
</dbReference>
<dbReference type="GO" id="GO:0005737">
    <property type="term" value="C:cytoplasm"/>
    <property type="evidence" value="ECO:0007669"/>
    <property type="project" value="UniProtKB-SubCell"/>
</dbReference>
<dbReference type="InterPro" id="IPR016179">
    <property type="entry name" value="Insulin-like"/>
</dbReference>
<organism evidence="11 12">
    <name type="scientific">Solea senegalensis</name>
    <name type="common">Senegalese sole</name>
    <dbReference type="NCBI Taxonomy" id="28829"/>
    <lineage>
        <taxon>Eukaryota</taxon>
        <taxon>Metazoa</taxon>
        <taxon>Chordata</taxon>
        <taxon>Craniata</taxon>
        <taxon>Vertebrata</taxon>
        <taxon>Euteleostomi</taxon>
        <taxon>Actinopterygii</taxon>
        <taxon>Neopterygii</taxon>
        <taxon>Teleostei</taxon>
        <taxon>Neoteleostei</taxon>
        <taxon>Acanthomorphata</taxon>
        <taxon>Carangaria</taxon>
        <taxon>Pleuronectiformes</taxon>
        <taxon>Pleuronectoidei</taxon>
        <taxon>Soleidae</taxon>
        <taxon>Solea</taxon>
    </lineage>
</organism>
<accession>A0AAV6RK95</accession>
<evidence type="ECO:0000259" key="9">
    <source>
        <dbReference type="PROSITE" id="PS50166"/>
    </source>
</evidence>
<feature type="chain" id="PRO_5043394980" evidence="8">
    <location>
        <begin position="19"/>
        <end position="1770"/>
    </location>
</feature>
<evidence type="ECO:0000256" key="5">
    <source>
        <dbReference type="ARBA" id="ARBA00022927"/>
    </source>
</evidence>
<name>A0AAV6RK95_SOLSE</name>
<keyword evidence="5" id="KW-0653">Protein transport</keyword>
<feature type="compositionally biased region" description="Polar residues" evidence="6">
    <location>
        <begin position="827"/>
        <end position="837"/>
    </location>
</feature>
<evidence type="ECO:0000256" key="7">
    <source>
        <dbReference type="SAM" id="Phobius"/>
    </source>
</evidence>
<dbReference type="GO" id="GO:0005576">
    <property type="term" value="C:extracellular region"/>
    <property type="evidence" value="ECO:0007669"/>
    <property type="project" value="InterPro"/>
</dbReference>
<comment type="caution">
    <text evidence="11">The sequence shown here is derived from an EMBL/GenBank/DDBJ whole genome shotgun (WGS) entry which is preliminary data.</text>
</comment>
<dbReference type="PROSITE" id="PS50853">
    <property type="entry name" value="FN3"/>
    <property type="match status" value="2"/>
</dbReference>
<dbReference type="InterPro" id="IPR001494">
    <property type="entry name" value="Importin-beta_N"/>
</dbReference>
<evidence type="ECO:0000313" key="12">
    <source>
        <dbReference type="Proteomes" id="UP000693946"/>
    </source>
</evidence>
<evidence type="ECO:0000256" key="8">
    <source>
        <dbReference type="SAM" id="SignalP"/>
    </source>
</evidence>
<dbReference type="GO" id="GO:0005179">
    <property type="term" value="F:hormone activity"/>
    <property type="evidence" value="ECO:0007669"/>
    <property type="project" value="InterPro"/>
</dbReference>